<dbReference type="EMBL" id="MCOG01000368">
    <property type="protein sequence ID" value="ORY12666.1"/>
    <property type="molecule type" value="Genomic_DNA"/>
</dbReference>
<evidence type="ECO:0000313" key="1">
    <source>
        <dbReference type="EMBL" id="ORY12666.1"/>
    </source>
</evidence>
<gene>
    <name evidence="1" type="ORF">LY90DRAFT_518291</name>
</gene>
<dbReference type="AlphaFoldDB" id="A0A1Y1ZR01"/>
<sequence>MLIKELLNLILKKLLNKSIVKENVEKATLEIDINPVTVTLEKVIEVIMENKFDTEVVEVVQPKIEEAIQEFIKSKFTDIPTEVIFHTNNNIIQFKDYPFKNELLI</sequence>
<protein>
    <submittedName>
        <fullName evidence="1">Uncharacterized protein</fullName>
    </submittedName>
</protein>
<name>A0A1Y1ZR01_9FUNG</name>
<keyword evidence="2" id="KW-1185">Reference proteome</keyword>
<dbReference type="Proteomes" id="UP000193920">
    <property type="component" value="Unassembled WGS sequence"/>
</dbReference>
<accession>A0A1Y1ZR01</accession>
<reference evidence="1 2" key="1">
    <citation type="submission" date="2016-08" db="EMBL/GenBank/DDBJ databases">
        <title>A Parts List for Fungal Cellulosomes Revealed by Comparative Genomics.</title>
        <authorList>
            <consortium name="DOE Joint Genome Institute"/>
            <person name="Haitjema C.H."/>
            <person name="Gilmore S.P."/>
            <person name="Henske J.K."/>
            <person name="Solomon K.V."/>
            <person name="De Groot R."/>
            <person name="Kuo A."/>
            <person name="Mondo S.J."/>
            <person name="Salamov A.A."/>
            <person name="Labutti K."/>
            <person name="Zhao Z."/>
            <person name="Chiniquy J."/>
            <person name="Barry K."/>
            <person name="Brewer H.M."/>
            <person name="Purvine S.O."/>
            <person name="Wright A.T."/>
            <person name="Boxma B."/>
            <person name="Van Alen T."/>
            <person name="Hackstein J.H."/>
            <person name="Baker S.E."/>
            <person name="Grigoriev I.V."/>
            <person name="O'Malley M.A."/>
        </authorList>
    </citation>
    <scope>NUCLEOTIDE SEQUENCE [LARGE SCALE GENOMIC DNA]</scope>
    <source>
        <strain evidence="1 2">G1</strain>
    </source>
</reference>
<organism evidence="1 2">
    <name type="scientific">Neocallimastix californiae</name>
    <dbReference type="NCBI Taxonomy" id="1754190"/>
    <lineage>
        <taxon>Eukaryota</taxon>
        <taxon>Fungi</taxon>
        <taxon>Fungi incertae sedis</taxon>
        <taxon>Chytridiomycota</taxon>
        <taxon>Chytridiomycota incertae sedis</taxon>
        <taxon>Neocallimastigomycetes</taxon>
        <taxon>Neocallimastigales</taxon>
        <taxon>Neocallimastigaceae</taxon>
        <taxon>Neocallimastix</taxon>
    </lineage>
</organism>
<proteinExistence type="predicted"/>
<comment type="caution">
    <text evidence="1">The sequence shown here is derived from an EMBL/GenBank/DDBJ whole genome shotgun (WGS) entry which is preliminary data.</text>
</comment>
<evidence type="ECO:0000313" key="2">
    <source>
        <dbReference type="Proteomes" id="UP000193920"/>
    </source>
</evidence>